<gene>
    <name evidence="2" type="ORF">AVDCRST_MAG02-296</name>
</gene>
<organism evidence="2">
    <name type="scientific">uncultured Rubrobacteraceae bacterium</name>
    <dbReference type="NCBI Taxonomy" id="349277"/>
    <lineage>
        <taxon>Bacteria</taxon>
        <taxon>Bacillati</taxon>
        <taxon>Actinomycetota</taxon>
        <taxon>Rubrobacteria</taxon>
        <taxon>Rubrobacterales</taxon>
        <taxon>Rubrobacteraceae</taxon>
        <taxon>environmental samples</taxon>
    </lineage>
</organism>
<name>A0A6J4QJG7_9ACTN</name>
<evidence type="ECO:0000313" key="2">
    <source>
        <dbReference type="EMBL" id="CAA9446472.1"/>
    </source>
</evidence>
<keyword evidence="1" id="KW-0472">Membrane</keyword>
<proteinExistence type="predicted"/>
<dbReference type="AlphaFoldDB" id="A0A6J4QJG7"/>
<dbReference type="EMBL" id="CADCVH010000011">
    <property type="protein sequence ID" value="CAA9446472.1"/>
    <property type="molecule type" value="Genomic_DNA"/>
</dbReference>
<sequence>MIRHPWRDESGVALALAVIVVVLVGVLAAGFLAVVRSDLRSTISANGGQRAFDLADAGAQAAAARLRTDANPGHYDAGATDNTGWAYVSPDGTPPGAPPGKTLVFDDGSARVTVRYLLPATTAAQQRKKDRAPERVPDGLSDYPDRDFFLVVSEGVSGEARRKVEVILYATDPGGVERWSWREAYE</sequence>
<keyword evidence="1" id="KW-1133">Transmembrane helix</keyword>
<protein>
    <submittedName>
        <fullName evidence="2">Uncharacterized protein</fullName>
    </submittedName>
</protein>
<accession>A0A6J4QJG7</accession>
<reference evidence="2" key="1">
    <citation type="submission" date="2020-02" db="EMBL/GenBank/DDBJ databases">
        <authorList>
            <person name="Meier V. D."/>
        </authorList>
    </citation>
    <scope>NUCLEOTIDE SEQUENCE</scope>
    <source>
        <strain evidence="2">AVDCRST_MAG02</strain>
    </source>
</reference>
<feature type="transmembrane region" description="Helical" evidence="1">
    <location>
        <begin position="12"/>
        <end position="35"/>
    </location>
</feature>
<evidence type="ECO:0000256" key="1">
    <source>
        <dbReference type="SAM" id="Phobius"/>
    </source>
</evidence>
<keyword evidence="1" id="KW-0812">Transmembrane</keyword>